<gene>
    <name evidence="1" type="ORF">SP029_00692</name>
</gene>
<evidence type="ECO:0000313" key="1">
    <source>
        <dbReference type="EMBL" id="AGF89118.1"/>
    </source>
</evidence>
<reference evidence="1" key="1">
    <citation type="journal article" date="2013" name="BMC Genomics">
        <title>Genomic characterization provides new insight into Salmonella phage diversity.</title>
        <authorList>
            <person name="Moreno Switt A.I."/>
            <person name="Orsi R.H."/>
            <person name="den Bakker H.C."/>
            <person name="Vongkamjan K."/>
            <person name="Altier C."/>
            <person name="Wiedmann M."/>
        </authorList>
    </citation>
    <scope>NUCLEOTIDE SEQUENCE</scope>
</reference>
<protein>
    <submittedName>
        <fullName evidence="1">Uncharacterized protein</fullName>
    </submittedName>
</protein>
<dbReference type="EMBL" id="KC139566">
    <property type="protein sequence ID" value="AGF89118.1"/>
    <property type="molecule type" value="Genomic_DNA"/>
</dbReference>
<accession>S4TT97</accession>
<name>S4TT97_9CAUD</name>
<sequence>MVGRVNQPGKVIRCVIYANGLAGDEVQHAHQRLLEVALFYVEPDFSHASQLTREGMALVGFIFDDVLHLGADDRLWVYHGKAPIM</sequence>
<proteinExistence type="predicted"/>
<organism evidence="1">
    <name type="scientific">Salmonella phage FSL SP-029</name>
    <dbReference type="NCBI Taxonomy" id="1173767"/>
    <lineage>
        <taxon>Viruses</taxon>
        <taxon>Duplodnaviria</taxon>
        <taxon>Heunggongvirae</taxon>
        <taxon>Uroviricota</taxon>
        <taxon>Caudoviricetes</taxon>
        <taxon>Pantevenvirales</taxon>
        <taxon>Ackermannviridae</taxon>
        <taxon>Cvivirinae</taxon>
        <taxon>Kuttervirus</taxon>
    </lineage>
</organism>